<dbReference type="Pfam" id="PF01841">
    <property type="entry name" value="Transglut_core"/>
    <property type="match status" value="1"/>
</dbReference>
<dbReference type="PANTHER" id="PTHR42736">
    <property type="entry name" value="PROTEIN-GLUTAMINE GAMMA-GLUTAMYLTRANSFERASE"/>
    <property type="match status" value="1"/>
</dbReference>
<evidence type="ECO:0000256" key="1">
    <source>
        <dbReference type="SAM" id="Phobius"/>
    </source>
</evidence>
<dbReference type="PANTHER" id="PTHR42736:SF1">
    <property type="entry name" value="PROTEIN-GLUTAMINE GAMMA-GLUTAMYLTRANSFERASE"/>
    <property type="match status" value="1"/>
</dbReference>
<accession>A0ABS8NWZ4</accession>
<keyword evidence="4" id="KW-1185">Reference proteome</keyword>
<feature type="transmembrane region" description="Helical" evidence="1">
    <location>
        <begin position="544"/>
        <end position="564"/>
    </location>
</feature>
<gene>
    <name evidence="3" type="ORF">JWH11_14455</name>
</gene>
<name>A0ABS8NWZ4_9XANT</name>
<feature type="transmembrane region" description="Helical" evidence="1">
    <location>
        <begin position="21"/>
        <end position="49"/>
    </location>
</feature>
<keyword evidence="1" id="KW-1133">Transmembrane helix</keyword>
<protein>
    <submittedName>
        <fullName evidence="3">DUF3488 domain-containing transglutaminase family protein</fullName>
    </submittedName>
</protein>
<dbReference type="Pfam" id="PF11992">
    <property type="entry name" value="TgpA_N"/>
    <property type="match status" value="1"/>
</dbReference>
<evidence type="ECO:0000313" key="3">
    <source>
        <dbReference type="EMBL" id="MCD0267605.1"/>
    </source>
</evidence>
<dbReference type="EMBL" id="JAFFQI010000196">
    <property type="protein sequence ID" value="MCD0267605.1"/>
    <property type="molecule type" value="Genomic_DNA"/>
</dbReference>
<dbReference type="SMART" id="SM00460">
    <property type="entry name" value="TGc"/>
    <property type="match status" value="1"/>
</dbReference>
<organism evidence="3 4">
    <name type="scientific">Xanthomonas melonis</name>
    <dbReference type="NCBI Taxonomy" id="56456"/>
    <lineage>
        <taxon>Bacteria</taxon>
        <taxon>Pseudomonadati</taxon>
        <taxon>Pseudomonadota</taxon>
        <taxon>Gammaproteobacteria</taxon>
        <taxon>Lysobacterales</taxon>
        <taxon>Lysobacteraceae</taxon>
        <taxon>Xanthomonas</taxon>
    </lineage>
</organism>
<keyword evidence="1" id="KW-0812">Transmembrane</keyword>
<dbReference type="InterPro" id="IPR038765">
    <property type="entry name" value="Papain-like_cys_pep_sf"/>
</dbReference>
<dbReference type="SUPFAM" id="SSF54001">
    <property type="entry name" value="Cysteine proteinases"/>
    <property type="match status" value="1"/>
</dbReference>
<dbReference type="InterPro" id="IPR021878">
    <property type="entry name" value="TgpA_N"/>
</dbReference>
<dbReference type="InterPro" id="IPR002931">
    <property type="entry name" value="Transglutaminase-like"/>
</dbReference>
<dbReference type="InterPro" id="IPR052901">
    <property type="entry name" value="Bact_TGase-like"/>
</dbReference>
<feature type="transmembrane region" description="Helical" evidence="1">
    <location>
        <begin position="168"/>
        <end position="191"/>
    </location>
</feature>
<sequence>MIEPAAPIALASRGWVLATSWLALAPLLLQLPGLLAATIAVAAVLVGVLSWRGTLMAPVRLLLVVAMLAAVYWQIGMRFGRDTGCAVLAAMLAIKASELRTLRDARSLLGFALFAPFAAFLLDQGPATMGLALLAVATALLSMQRLADEEHRTSTPALGLQLRGIGKLVAIGVPLALVTFWLLPRLGAPLWGVPERALSRPGLSDNMSPGEWIDLMADDNPALRVQFAGRAPPPQQRYWRGPVMWDFDGRSWQRARWTGRGQPAAVVSGPQTYRYRLDYEPTDRRQLVSLDLPTSNVANAELSPDYELFAQRPLTALTRWELQSAPPARFDTDLPDRLRARALALPPGFNPRTLALARQWRAEAGNDDGAVVQRALQWITREFAYTLDTPLLGRNSVDEFLFQQKAGFCEHFSSSFVVLMRGAGIPARVVTGYTGGVYNGLGNYWVVRRMDAHAWAEVWLAGRGWVRVDPTAAVAPERIYDTLEDRLQAGGGNNFAQLGTWAGLGQVSDWLRRGWNELVLSFDAERQQRLLQPFGIDRLDTSQLTLIFGIFAGGALAWMGWLLARGERERDPLLRAWHRVGRRYRKLGLAREPHEPATVWAQRVAREHPGTPLLALSQRFAAARYAGASLDSATLLKDLQQHRPRTGDSS</sequence>
<evidence type="ECO:0000259" key="2">
    <source>
        <dbReference type="SMART" id="SM00460"/>
    </source>
</evidence>
<reference evidence="3" key="1">
    <citation type="submission" date="2021-02" db="EMBL/GenBank/DDBJ databases">
        <title>Copper resistance gene diversity in local Xanthomonas species at agrochemical polluted sites in Trinidad, Trinidad and Tobago.</title>
        <authorList>
            <person name="Ramnarine S.D.B.J."/>
            <person name="Ramsubhag A."/>
            <person name="Jayaraman J."/>
        </authorList>
    </citation>
    <scope>NUCLEOTIDE SEQUENCE</scope>
    <source>
        <strain evidence="3">CaNP6A</strain>
    </source>
</reference>
<keyword evidence="1" id="KW-0472">Membrane</keyword>
<dbReference type="RefSeq" id="WP_230435488.1">
    <property type="nucleotide sequence ID" value="NZ_JAFFQH010000164.1"/>
</dbReference>
<evidence type="ECO:0000313" key="4">
    <source>
        <dbReference type="Proteomes" id="UP001430396"/>
    </source>
</evidence>
<feature type="transmembrane region" description="Helical" evidence="1">
    <location>
        <begin position="55"/>
        <end position="73"/>
    </location>
</feature>
<dbReference type="Gene3D" id="3.10.620.30">
    <property type="match status" value="1"/>
</dbReference>
<dbReference type="Proteomes" id="UP001430396">
    <property type="component" value="Unassembled WGS sequence"/>
</dbReference>
<feature type="domain" description="Transglutaminase-like" evidence="2">
    <location>
        <begin position="401"/>
        <end position="472"/>
    </location>
</feature>
<feature type="transmembrane region" description="Helical" evidence="1">
    <location>
        <begin position="128"/>
        <end position="147"/>
    </location>
</feature>
<proteinExistence type="predicted"/>
<comment type="caution">
    <text evidence="3">The sequence shown here is derived from an EMBL/GenBank/DDBJ whole genome shotgun (WGS) entry which is preliminary data.</text>
</comment>